<reference evidence="3" key="1">
    <citation type="journal article" date="2005" name="Nature">
        <title>The map-based sequence of the rice genome.</title>
        <authorList>
            <consortium name="International rice genome sequencing project (IRGSP)"/>
            <person name="Matsumoto T."/>
            <person name="Wu J."/>
            <person name="Kanamori H."/>
            <person name="Katayose Y."/>
            <person name="Fujisawa M."/>
            <person name="Namiki N."/>
            <person name="Mizuno H."/>
            <person name="Yamamoto K."/>
            <person name="Antonio B.A."/>
            <person name="Baba T."/>
            <person name="Sakata K."/>
            <person name="Nagamura Y."/>
            <person name="Aoki H."/>
            <person name="Arikawa K."/>
            <person name="Arita K."/>
            <person name="Bito T."/>
            <person name="Chiden Y."/>
            <person name="Fujitsuka N."/>
            <person name="Fukunaka R."/>
            <person name="Hamada M."/>
            <person name="Harada C."/>
            <person name="Hayashi A."/>
            <person name="Hijishita S."/>
            <person name="Honda M."/>
            <person name="Hosokawa S."/>
            <person name="Ichikawa Y."/>
            <person name="Idonuma A."/>
            <person name="Iijima M."/>
            <person name="Ikeda M."/>
            <person name="Ikeno M."/>
            <person name="Ito K."/>
            <person name="Ito S."/>
            <person name="Ito T."/>
            <person name="Ito Y."/>
            <person name="Ito Y."/>
            <person name="Iwabuchi A."/>
            <person name="Kamiya K."/>
            <person name="Karasawa W."/>
            <person name="Kurita K."/>
            <person name="Katagiri S."/>
            <person name="Kikuta A."/>
            <person name="Kobayashi H."/>
            <person name="Kobayashi N."/>
            <person name="Machita K."/>
            <person name="Maehara T."/>
            <person name="Masukawa M."/>
            <person name="Mizubayashi T."/>
            <person name="Mukai Y."/>
            <person name="Nagasaki H."/>
            <person name="Nagata Y."/>
            <person name="Naito S."/>
            <person name="Nakashima M."/>
            <person name="Nakama Y."/>
            <person name="Nakamichi Y."/>
            <person name="Nakamura M."/>
            <person name="Meguro A."/>
            <person name="Negishi M."/>
            <person name="Ohta I."/>
            <person name="Ohta T."/>
            <person name="Okamoto M."/>
            <person name="Ono N."/>
            <person name="Saji S."/>
            <person name="Sakaguchi M."/>
            <person name="Sakai K."/>
            <person name="Shibata M."/>
            <person name="Shimokawa T."/>
            <person name="Song J."/>
            <person name="Takazaki Y."/>
            <person name="Terasawa K."/>
            <person name="Tsugane M."/>
            <person name="Tsuji K."/>
            <person name="Ueda S."/>
            <person name="Waki K."/>
            <person name="Yamagata H."/>
            <person name="Yamamoto M."/>
            <person name="Yamamoto S."/>
            <person name="Yamane H."/>
            <person name="Yoshiki S."/>
            <person name="Yoshihara R."/>
            <person name="Yukawa K."/>
            <person name="Zhong H."/>
            <person name="Yano M."/>
            <person name="Yuan Q."/>
            <person name="Ouyang S."/>
            <person name="Liu J."/>
            <person name="Jones K.M."/>
            <person name="Gansberger K."/>
            <person name="Moffat K."/>
            <person name="Hill J."/>
            <person name="Bera J."/>
            <person name="Fadrosh D."/>
            <person name="Jin S."/>
            <person name="Johri S."/>
            <person name="Kim M."/>
            <person name="Overton L."/>
            <person name="Reardon M."/>
            <person name="Tsitrin T."/>
            <person name="Vuong H."/>
            <person name="Weaver B."/>
            <person name="Ciecko A."/>
            <person name="Tallon L."/>
            <person name="Jackson J."/>
            <person name="Pai G."/>
            <person name="Aken S.V."/>
            <person name="Utterback T."/>
            <person name="Reidmuller S."/>
            <person name="Feldblyum T."/>
            <person name="Hsiao J."/>
            <person name="Zismann V."/>
            <person name="Iobst S."/>
            <person name="de Vazeille A.R."/>
            <person name="Buell C.R."/>
            <person name="Ying K."/>
            <person name="Li Y."/>
            <person name="Lu T."/>
            <person name="Huang Y."/>
            <person name="Zhao Q."/>
            <person name="Feng Q."/>
            <person name="Zhang L."/>
            <person name="Zhu J."/>
            <person name="Weng Q."/>
            <person name="Mu J."/>
            <person name="Lu Y."/>
            <person name="Fan D."/>
            <person name="Liu Y."/>
            <person name="Guan J."/>
            <person name="Zhang Y."/>
            <person name="Yu S."/>
            <person name="Liu X."/>
            <person name="Zhang Y."/>
            <person name="Hong G."/>
            <person name="Han B."/>
            <person name="Choisne N."/>
            <person name="Demange N."/>
            <person name="Orjeda G."/>
            <person name="Samain S."/>
            <person name="Cattolico L."/>
            <person name="Pelletier E."/>
            <person name="Couloux A."/>
            <person name="Segurens B."/>
            <person name="Wincker P."/>
            <person name="D'Hont A."/>
            <person name="Scarpelli C."/>
            <person name="Weissenbach J."/>
            <person name="Salanoubat M."/>
            <person name="Quetier F."/>
            <person name="Yu Y."/>
            <person name="Kim H.R."/>
            <person name="Rambo T."/>
            <person name="Currie J."/>
            <person name="Collura K."/>
            <person name="Luo M."/>
            <person name="Yang T."/>
            <person name="Ammiraju J.S.S."/>
            <person name="Engler F."/>
            <person name="Soderlund C."/>
            <person name="Wing R.A."/>
            <person name="Palmer L.E."/>
            <person name="de la Bastide M."/>
            <person name="Spiegel L."/>
            <person name="Nascimento L."/>
            <person name="Zutavern T."/>
            <person name="O'Shaughnessy A."/>
            <person name="Dike S."/>
            <person name="Dedhia N."/>
            <person name="Preston R."/>
            <person name="Balija V."/>
            <person name="McCombie W.R."/>
            <person name="Chow T."/>
            <person name="Chen H."/>
            <person name="Chung M."/>
            <person name="Chen C."/>
            <person name="Shaw J."/>
            <person name="Wu H."/>
            <person name="Hsiao K."/>
            <person name="Chao Y."/>
            <person name="Chu M."/>
            <person name="Cheng C."/>
            <person name="Hour A."/>
            <person name="Lee P."/>
            <person name="Lin S."/>
            <person name="Lin Y."/>
            <person name="Liou J."/>
            <person name="Liu S."/>
            <person name="Hsing Y."/>
            <person name="Raghuvanshi S."/>
            <person name="Mohanty A."/>
            <person name="Bharti A.K."/>
            <person name="Gaur A."/>
            <person name="Gupta V."/>
            <person name="Kumar D."/>
            <person name="Ravi V."/>
            <person name="Vij S."/>
            <person name="Kapur A."/>
            <person name="Khurana P."/>
            <person name="Khurana P."/>
            <person name="Khurana J.P."/>
            <person name="Tyagi A.K."/>
            <person name="Gaikwad K."/>
            <person name="Singh A."/>
            <person name="Dalal V."/>
            <person name="Srivastava S."/>
            <person name="Dixit A."/>
            <person name="Pal A.K."/>
            <person name="Ghazi I.A."/>
            <person name="Yadav M."/>
            <person name="Pandit A."/>
            <person name="Bhargava A."/>
            <person name="Sureshbabu K."/>
            <person name="Batra K."/>
            <person name="Sharma T.R."/>
            <person name="Mohapatra T."/>
            <person name="Singh N.K."/>
            <person name="Messing J."/>
            <person name="Nelson A.B."/>
            <person name="Fuks G."/>
            <person name="Kavchok S."/>
            <person name="Keizer G."/>
            <person name="Linton E."/>
            <person name="Llaca V."/>
            <person name="Song R."/>
            <person name="Tanyolac B."/>
            <person name="Young S."/>
            <person name="Ho-Il K."/>
            <person name="Hahn J.H."/>
            <person name="Sangsakoo G."/>
            <person name="Vanavichit A."/>
            <person name="de Mattos Luiz.A.T."/>
            <person name="Zimmer P.D."/>
            <person name="Malone G."/>
            <person name="Dellagostin O."/>
            <person name="de Oliveira A.C."/>
            <person name="Bevan M."/>
            <person name="Bancroft I."/>
            <person name="Minx P."/>
            <person name="Cordum H."/>
            <person name="Wilson R."/>
            <person name="Cheng Z."/>
            <person name="Jin W."/>
            <person name="Jiang J."/>
            <person name="Leong S.A."/>
            <person name="Iwama H."/>
            <person name="Gojobori T."/>
            <person name="Itoh T."/>
            <person name="Niimura Y."/>
            <person name="Fujii Y."/>
            <person name="Habara T."/>
            <person name="Sakai H."/>
            <person name="Sato Y."/>
            <person name="Wilson G."/>
            <person name="Kumar K."/>
            <person name="McCouch S."/>
            <person name="Juretic N."/>
            <person name="Hoen D."/>
            <person name="Wright S."/>
            <person name="Bruskiewich R."/>
            <person name="Bureau T."/>
            <person name="Miyao A."/>
            <person name="Hirochika H."/>
            <person name="Nishikawa T."/>
            <person name="Kadowaki K."/>
            <person name="Sugiura M."/>
            <person name="Burr B."/>
            <person name="Sasaki T."/>
        </authorList>
    </citation>
    <scope>NUCLEOTIDE SEQUENCE [LARGE SCALE GENOMIC DNA]</scope>
    <source>
        <strain evidence="3">cv. Nipponbare</strain>
    </source>
</reference>
<proteinExistence type="predicted"/>
<gene>
    <name evidence="2" type="ordered locus">Os10g0387201</name>
    <name evidence="2" type="ORF">OSNPB_100387201</name>
</gene>
<keyword evidence="3" id="KW-1185">Reference proteome</keyword>
<dbReference type="Proteomes" id="UP000059680">
    <property type="component" value="Chromosome 10"/>
</dbReference>
<feature type="region of interest" description="Disordered" evidence="1">
    <location>
        <begin position="1"/>
        <end position="49"/>
    </location>
</feature>
<reference evidence="2 3" key="3">
    <citation type="journal article" date="2013" name="Rice">
        <title>Improvement of the Oryza sativa Nipponbare reference genome using next generation sequence and optical map data.</title>
        <authorList>
            <person name="Kawahara Y."/>
            <person name="de la Bastide M."/>
            <person name="Hamilton J.P."/>
            <person name="Kanamori H."/>
            <person name="McCombie W.R."/>
            <person name="Ouyang S."/>
            <person name="Schwartz D.C."/>
            <person name="Tanaka T."/>
            <person name="Wu J."/>
            <person name="Zhou S."/>
            <person name="Childs K.L."/>
            <person name="Davidson R.M."/>
            <person name="Lin H."/>
            <person name="Quesada-Ocampo L."/>
            <person name="Vaillancourt B."/>
            <person name="Sakai H."/>
            <person name="Lee S.S."/>
            <person name="Kim J."/>
            <person name="Numa H."/>
            <person name="Itoh T."/>
            <person name="Buell C.R."/>
            <person name="Matsumoto T."/>
        </authorList>
    </citation>
    <scope>NUCLEOTIDE SEQUENCE [LARGE SCALE GENOMIC DNA]</scope>
    <source>
        <strain evidence="3">cv. Nipponbare</strain>
    </source>
</reference>
<evidence type="ECO:0000313" key="2">
    <source>
        <dbReference type="EMBL" id="BAT10642.1"/>
    </source>
</evidence>
<organism evidence="2 3">
    <name type="scientific">Oryza sativa subsp. japonica</name>
    <name type="common">Rice</name>
    <dbReference type="NCBI Taxonomy" id="39947"/>
    <lineage>
        <taxon>Eukaryota</taxon>
        <taxon>Viridiplantae</taxon>
        <taxon>Streptophyta</taxon>
        <taxon>Embryophyta</taxon>
        <taxon>Tracheophyta</taxon>
        <taxon>Spermatophyta</taxon>
        <taxon>Magnoliopsida</taxon>
        <taxon>Liliopsida</taxon>
        <taxon>Poales</taxon>
        <taxon>Poaceae</taxon>
        <taxon>BOP clade</taxon>
        <taxon>Oryzoideae</taxon>
        <taxon>Oryzeae</taxon>
        <taxon>Oryzinae</taxon>
        <taxon>Oryza</taxon>
        <taxon>Oryza sativa</taxon>
    </lineage>
</organism>
<dbReference type="AlphaFoldDB" id="A0A0N7KRQ1"/>
<reference evidence="2 3" key="2">
    <citation type="journal article" date="2013" name="Plant Cell Physiol.">
        <title>Rice Annotation Project Database (RAP-DB): an integrative and interactive database for rice genomics.</title>
        <authorList>
            <person name="Sakai H."/>
            <person name="Lee S.S."/>
            <person name="Tanaka T."/>
            <person name="Numa H."/>
            <person name="Kim J."/>
            <person name="Kawahara Y."/>
            <person name="Wakimoto H."/>
            <person name="Yang C.C."/>
            <person name="Iwamoto M."/>
            <person name="Abe T."/>
            <person name="Yamada Y."/>
            <person name="Muto A."/>
            <person name="Inokuchi H."/>
            <person name="Ikemura T."/>
            <person name="Matsumoto T."/>
            <person name="Sasaki T."/>
            <person name="Itoh T."/>
        </authorList>
    </citation>
    <scope>NUCLEOTIDE SEQUENCE [LARGE SCALE GENOMIC DNA]</scope>
    <source>
        <strain evidence="3">cv. Nipponbare</strain>
    </source>
</reference>
<dbReference type="InParanoid" id="A0A0N7KRQ1"/>
<name>A0A0N7KRQ1_ORYSJ</name>
<accession>A0A0N7KRQ1</accession>
<feature type="compositionally biased region" description="Low complexity" evidence="1">
    <location>
        <begin position="7"/>
        <end position="37"/>
    </location>
</feature>
<dbReference type="PaxDb" id="39947-A0A0N7KRQ1"/>
<evidence type="ECO:0000256" key="1">
    <source>
        <dbReference type="SAM" id="MobiDB-lite"/>
    </source>
</evidence>
<protein>
    <submittedName>
        <fullName evidence="2">Os10g0387201 protein</fullName>
    </submittedName>
</protein>
<dbReference type="EMBL" id="AP014966">
    <property type="protein sequence ID" value="BAT10642.1"/>
    <property type="molecule type" value="Genomic_DNA"/>
</dbReference>
<evidence type="ECO:0000313" key="3">
    <source>
        <dbReference type="Proteomes" id="UP000059680"/>
    </source>
</evidence>
<sequence>MTAVTHRASSAPSAAVAFPVSSSSSSTSYTRTSVRRTAAPEDGAATDGGVVMPYSLMQGSMVPVKRMLEALRLPWTMAPPQNEEASSRRRRTGCCA</sequence>
<dbReference type="Gramene" id="Os10t0387201-00">
    <property type="protein sequence ID" value="Os10t0387201-00"/>
    <property type="gene ID" value="Os10g0387201"/>
</dbReference>